<keyword evidence="2" id="KW-1185">Reference proteome</keyword>
<proteinExistence type="predicted"/>
<reference evidence="2" key="1">
    <citation type="submission" date="2023-12" db="EMBL/GenBank/DDBJ databases">
        <title>Novel species in genus Nocardioides.</title>
        <authorList>
            <person name="Zhou H."/>
        </authorList>
    </citation>
    <scope>NUCLEOTIDE SEQUENCE [LARGE SCALE GENOMIC DNA]</scope>
    <source>
        <strain evidence="2">HM61</strain>
    </source>
</reference>
<gene>
    <name evidence="1" type="ORF">SHK19_02060</name>
</gene>
<evidence type="ECO:0000313" key="2">
    <source>
        <dbReference type="Proteomes" id="UP001327225"/>
    </source>
</evidence>
<protein>
    <submittedName>
        <fullName evidence="1">Uncharacterized protein</fullName>
    </submittedName>
</protein>
<evidence type="ECO:0000313" key="1">
    <source>
        <dbReference type="EMBL" id="WQQ27024.1"/>
    </source>
</evidence>
<dbReference type="EMBL" id="CP141059">
    <property type="protein sequence ID" value="WQQ27024.1"/>
    <property type="molecule type" value="Genomic_DNA"/>
</dbReference>
<dbReference type="Proteomes" id="UP001327225">
    <property type="component" value="Chromosome"/>
</dbReference>
<sequence>MADRVRHVWVRPEHSPTECPGLVLEWSQNPDWEALTEVRDRLTQMTD</sequence>
<name>A0ABZ0ZRR3_9ACTN</name>
<dbReference type="RefSeq" id="WP_322937704.1">
    <property type="nucleotide sequence ID" value="NZ_CP141059.1"/>
</dbReference>
<accession>A0ABZ0ZRR3</accession>
<organism evidence="1 2">
    <name type="scientific">Nocardioides bizhenqiangii</name>
    <dbReference type="NCBI Taxonomy" id="3095076"/>
    <lineage>
        <taxon>Bacteria</taxon>
        <taxon>Bacillati</taxon>
        <taxon>Actinomycetota</taxon>
        <taxon>Actinomycetes</taxon>
        <taxon>Propionibacteriales</taxon>
        <taxon>Nocardioidaceae</taxon>
        <taxon>Nocardioides</taxon>
    </lineage>
</organism>